<dbReference type="InterPro" id="IPR001046">
    <property type="entry name" value="NRAMP_fam"/>
</dbReference>
<evidence type="ECO:0008006" key="11">
    <source>
        <dbReference type="Google" id="ProtNLM"/>
    </source>
</evidence>
<keyword evidence="6 8" id="KW-0472">Membrane</keyword>
<evidence type="ECO:0000313" key="9">
    <source>
        <dbReference type="EMBL" id="CAL8101088.1"/>
    </source>
</evidence>
<feature type="compositionally biased region" description="Polar residues" evidence="7">
    <location>
        <begin position="45"/>
        <end position="54"/>
    </location>
</feature>
<feature type="transmembrane region" description="Helical" evidence="8">
    <location>
        <begin position="241"/>
        <end position="259"/>
    </location>
</feature>
<evidence type="ECO:0000313" key="10">
    <source>
        <dbReference type="Proteomes" id="UP001642540"/>
    </source>
</evidence>
<dbReference type="HAMAP" id="MF_00221">
    <property type="entry name" value="NRAMP"/>
    <property type="match status" value="1"/>
</dbReference>
<feature type="region of interest" description="Disordered" evidence="7">
    <location>
        <begin position="1"/>
        <end position="24"/>
    </location>
</feature>
<feature type="transmembrane region" description="Helical" evidence="8">
    <location>
        <begin position="140"/>
        <end position="162"/>
    </location>
</feature>
<protein>
    <recommendedName>
        <fullName evidence="11">Protein Malvolio</fullName>
    </recommendedName>
</protein>
<organism evidence="9 10">
    <name type="scientific">Orchesella dallaii</name>
    <dbReference type="NCBI Taxonomy" id="48710"/>
    <lineage>
        <taxon>Eukaryota</taxon>
        <taxon>Metazoa</taxon>
        <taxon>Ecdysozoa</taxon>
        <taxon>Arthropoda</taxon>
        <taxon>Hexapoda</taxon>
        <taxon>Collembola</taxon>
        <taxon>Entomobryomorpha</taxon>
        <taxon>Entomobryoidea</taxon>
        <taxon>Orchesellidae</taxon>
        <taxon>Orchesellinae</taxon>
        <taxon>Orchesella</taxon>
    </lineage>
</organism>
<keyword evidence="3" id="KW-0813">Transport</keyword>
<evidence type="ECO:0000256" key="2">
    <source>
        <dbReference type="ARBA" id="ARBA00006670"/>
    </source>
</evidence>
<keyword evidence="4 8" id="KW-0812">Transmembrane</keyword>
<evidence type="ECO:0000256" key="7">
    <source>
        <dbReference type="SAM" id="MobiDB-lite"/>
    </source>
</evidence>
<accession>A0ABP1QG30</accession>
<feature type="transmembrane region" description="Helical" evidence="8">
    <location>
        <begin position="514"/>
        <end position="535"/>
    </location>
</feature>
<comment type="similarity">
    <text evidence="2">Belongs to the NRAMP family.</text>
</comment>
<dbReference type="Proteomes" id="UP001642540">
    <property type="component" value="Unassembled WGS sequence"/>
</dbReference>
<evidence type="ECO:0000256" key="4">
    <source>
        <dbReference type="ARBA" id="ARBA00022692"/>
    </source>
</evidence>
<feature type="transmembrane region" description="Helical" evidence="8">
    <location>
        <begin position="410"/>
        <end position="433"/>
    </location>
</feature>
<dbReference type="NCBIfam" id="TIGR01197">
    <property type="entry name" value="nramp"/>
    <property type="match status" value="1"/>
</dbReference>
<evidence type="ECO:0000256" key="6">
    <source>
        <dbReference type="ARBA" id="ARBA00023136"/>
    </source>
</evidence>
<evidence type="ECO:0000256" key="1">
    <source>
        <dbReference type="ARBA" id="ARBA00004141"/>
    </source>
</evidence>
<reference evidence="9 10" key="1">
    <citation type="submission" date="2024-08" db="EMBL/GenBank/DDBJ databases">
        <authorList>
            <person name="Cucini C."/>
            <person name="Frati F."/>
        </authorList>
    </citation>
    <scope>NUCLEOTIDE SEQUENCE [LARGE SCALE GENOMIC DNA]</scope>
</reference>
<evidence type="ECO:0000256" key="8">
    <source>
        <dbReference type="SAM" id="Phobius"/>
    </source>
</evidence>
<dbReference type="PANTHER" id="PTHR11706">
    <property type="entry name" value="SOLUTE CARRIER PROTEIN FAMILY 11 MEMBER"/>
    <property type="match status" value="1"/>
</dbReference>
<dbReference type="PRINTS" id="PR00447">
    <property type="entry name" value="NATRESASSCMP"/>
</dbReference>
<dbReference type="NCBIfam" id="NF037982">
    <property type="entry name" value="Nramp_1"/>
    <property type="match status" value="1"/>
</dbReference>
<feature type="region of interest" description="Disordered" evidence="7">
    <location>
        <begin position="45"/>
        <end position="64"/>
    </location>
</feature>
<keyword evidence="10" id="KW-1185">Reference proteome</keyword>
<dbReference type="EMBL" id="CAXLJM020000033">
    <property type="protein sequence ID" value="CAL8101088.1"/>
    <property type="molecule type" value="Genomic_DNA"/>
</dbReference>
<feature type="transmembrane region" description="Helical" evidence="8">
    <location>
        <begin position="331"/>
        <end position="354"/>
    </location>
</feature>
<comment type="caution">
    <text evidence="9">The sequence shown here is derived from an EMBL/GenBank/DDBJ whole genome shotgun (WGS) entry which is preliminary data.</text>
</comment>
<proteinExistence type="inferred from homology"/>
<dbReference type="PANTHER" id="PTHR11706:SF33">
    <property type="entry name" value="NATURAL RESISTANCE-ASSOCIATED MACROPHAGE PROTEIN 2"/>
    <property type="match status" value="1"/>
</dbReference>
<name>A0ABP1QG30_9HEXA</name>
<feature type="transmembrane region" description="Helical" evidence="8">
    <location>
        <begin position="288"/>
        <end position="310"/>
    </location>
</feature>
<feature type="transmembrane region" description="Helical" evidence="8">
    <location>
        <begin position="215"/>
        <end position="234"/>
    </location>
</feature>
<evidence type="ECO:0000256" key="5">
    <source>
        <dbReference type="ARBA" id="ARBA00022989"/>
    </source>
</evidence>
<sequence length="629" mass="69159">MSEASDLFSSNGGGSSGGATSSQTYGAAKKRILVVASDDEDLLTKNNPGSQTNVAFEPDGNKAPTMNNNVNAGGDGPGGEDFHTYLEEIVHIPEPNSESFSFKKLWAFTGPGFLMSIAYLDPGNIESDLQSGAAAQYKLLWVLLWATILGLAMQRLAARLGVVSGMHLAEVCYRKYPVVPRVMLWIMVEIAIIGSDMQEVIGTAIAFYLLSNKAIPLWGGVLITVADTFTFLFLDKYGLRKLEAFFGILIAVMAISFGYEYVTVAPNQIDVIEGMIIPSCSNCDEKSLLQAVGIVGAVIMPHNLYLHSALVKSRGIDHSKKTQVKEANRYYFIEATIALAVSFVINVFVVSVFAHGMWDQDGHKKNNSAIRDLCISKNNSHSEIFPNNSDVFEPDIYKGGVFLGCQYGEIAMYIWAIGILAAGQSSTMTGTYAGQFVMEGFLDLKWSRWKRVLLTRTIAILPTFLVAKFQNIEDLSGMNDMLNALMSMQLPFAILPVISMTSSEKIMGDFKNGLFMKGLSCVLAAVVISINMYFVGYYVTKSFTPEWYVIVALSVFGALYLAFCAYLVLHVMVSMGCRWFEGSPIMRRVMHDQEPRILDAPRGDNYGKSRLRGNLEELSSLLTTSDEES</sequence>
<gene>
    <name evidence="9" type="ORF">ODALV1_LOCUS10729</name>
</gene>
<keyword evidence="5 8" id="KW-1133">Transmembrane helix</keyword>
<evidence type="ECO:0000256" key="3">
    <source>
        <dbReference type="ARBA" id="ARBA00022448"/>
    </source>
</evidence>
<feature type="transmembrane region" description="Helical" evidence="8">
    <location>
        <begin position="547"/>
        <end position="569"/>
    </location>
</feature>
<comment type="subcellular location">
    <subcellularLocation>
        <location evidence="1">Membrane</location>
        <topology evidence="1">Multi-pass membrane protein</topology>
    </subcellularLocation>
</comment>
<dbReference type="Pfam" id="PF01566">
    <property type="entry name" value="Nramp"/>
    <property type="match status" value="1"/>
</dbReference>